<comment type="subcellular location">
    <subcellularLocation>
        <location evidence="1">Cell inner membrane</location>
        <topology evidence="1">Peripheral membrane protein</topology>
    </subcellularLocation>
</comment>
<evidence type="ECO:0000256" key="7">
    <source>
        <dbReference type="ARBA" id="ARBA00022840"/>
    </source>
</evidence>
<keyword evidence="5" id="KW-0997">Cell inner membrane</keyword>
<keyword evidence="10" id="KW-0472">Membrane</keyword>
<dbReference type="InterPro" id="IPR044527">
    <property type="entry name" value="NrtA/CpmA_ABC-bd_dom"/>
</dbReference>
<feature type="domain" description="ABC transporter" evidence="11">
    <location>
        <begin position="5"/>
        <end position="239"/>
    </location>
</feature>
<evidence type="ECO:0000256" key="2">
    <source>
        <dbReference type="ARBA" id="ARBA00009440"/>
    </source>
</evidence>
<keyword evidence="8" id="KW-1278">Translocase</keyword>
<evidence type="ECO:0000256" key="8">
    <source>
        <dbReference type="ARBA" id="ARBA00022967"/>
    </source>
</evidence>
<evidence type="ECO:0000256" key="9">
    <source>
        <dbReference type="ARBA" id="ARBA00023065"/>
    </source>
</evidence>
<protein>
    <submittedName>
        <fullName evidence="12">ATP-binding cassette domain-containing protein</fullName>
    </submittedName>
</protein>
<dbReference type="InterPro" id="IPR050093">
    <property type="entry name" value="ABC_SmlMolc_Importer"/>
</dbReference>
<dbReference type="InterPro" id="IPR027417">
    <property type="entry name" value="P-loop_NTPase"/>
</dbReference>
<dbReference type="InterPro" id="IPR003439">
    <property type="entry name" value="ABC_transporter-like_ATP-bd"/>
</dbReference>
<dbReference type="GO" id="GO:0006811">
    <property type="term" value="P:monoatomic ion transport"/>
    <property type="evidence" value="ECO:0007669"/>
    <property type="project" value="UniProtKB-KW"/>
</dbReference>
<dbReference type="EMBL" id="DSRU01000388">
    <property type="protein sequence ID" value="HFN01235.1"/>
    <property type="molecule type" value="Genomic_DNA"/>
</dbReference>
<dbReference type="InterPro" id="IPR017871">
    <property type="entry name" value="ABC_transporter-like_CS"/>
</dbReference>
<dbReference type="InterPro" id="IPR003593">
    <property type="entry name" value="AAA+_ATPase"/>
</dbReference>
<dbReference type="GO" id="GO:0005886">
    <property type="term" value="C:plasma membrane"/>
    <property type="evidence" value="ECO:0007669"/>
    <property type="project" value="UniProtKB-SubCell"/>
</dbReference>
<evidence type="ECO:0000256" key="6">
    <source>
        <dbReference type="ARBA" id="ARBA00022741"/>
    </source>
</evidence>
<dbReference type="GO" id="GO:0016887">
    <property type="term" value="F:ATP hydrolysis activity"/>
    <property type="evidence" value="ECO:0007669"/>
    <property type="project" value="InterPro"/>
</dbReference>
<dbReference type="PROSITE" id="PS00211">
    <property type="entry name" value="ABC_TRANSPORTER_1"/>
    <property type="match status" value="1"/>
</dbReference>
<dbReference type="CDD" id="cd13553">
    <property type="entry name" value="PBP2_NrtA_CpmA_like"/>
    <property type="match status" value="1"/>
</dbReference>
<keyword evidence="7 12" id="KW-0067">ATP-binding</keyword>
<keyword evidence="3" id="KW-0813">Transport</keyword>
<evidence type="ECO:0000259" key="11">
    <source>
        <dbReference type="PROSITE" id="PS50893"/>
    </source>
</evidence>
<evidence type="ECO:0000256" key="5">
    <source>
        <dbReference type="ARBA" id="ARBA00022519"/>
    </source>
</evidence>
<dbReference type="Gene3D" id="3.40.50.300">
    <property type="entry name" value="P-loop containing nucleotide triphosphate hydrolases"/>
    <property type="match status" value="1"/>
</dbReference>
<evidence type="ECO:0000256" key="4">
    <source>
        <dbReference type="ARBA" id="ARBA00022475"/>
    </source>
</evidence>
<evidence type="ECO:0000313" key="12">
    <source>
        <dbReference type="EMBL" id="HFN01235.1"/>
    </source>
</evidence>
<dbReference type="Gene3D" id="3.40.190.10">
    <property type="entry name" value="Periplasmic binding protein-like II"/>
    <property type="match status" value="2"/>
</dbReference>
<dbReference type="PANTHER" id="PTHR42781:SF8">
    <property type="entry name" value="BICARBONATE TRANSPORT ATP-BINDING PROTEIN CMPC"/>
    <property type="match status" value="1"/>
</dbReference>
<accession>A0A7C3PJ77</accession>
<dbReference type="Pfam" id="PF00005">
    <property type="entry name" value="ABC_tran"/>
    <property type="match status" value="1"/>
</dbReference>
<evidence type="ECO:0000256" key="10">
    <source>
        <dbReference type="ARBA" id="ARBA00023136"/>
    </source>
</evidence>
<gene>
    <name evidence="12" type="ORF">ENR64_26495</name>
</gene>
<dbReference type="Pfam" id="PF13379">
    <property type="entry name" value="NMT1_2"/>
    <property type="match status" value="1"/>
</dbReference>
<proteinExistence type="inferred from homology"/>
<dbReference type="PROSITE" id="PS50893">
    <property type="entry name" value="ABC_TRANSPORTER_2"/>
    <property type="match status" value="1"/>
</dbReference>
<dbReference type="NCBIfam" id="TIGR01184">
    <property type="entry name" value="ntrCD"/>
    <property type="match status" value="1"/>
</dbReference>
<reference evidence="12" key="1">
    <citation type="journal article" date="2020" name="mSystems">
        <title>Genome- and Community-Level Interaction Insights into Carbon Utilization and Element Cycling Functions of Hydrothermarchaeota in Hydrothermal Sediment.</title>
        <authorList>
            <person name="Zhou Z."/>
            <person name="Liu Y."/>
            <person name="Xu W."/>
            <person name="Pan J."/>
            <person name="Luo Z.H."/>
            <person name="Li M."/>
        </authorList>
    </citation>
    <scope>NUCLEOTIDE SEQUENCE [LARGE SCALE GENOMIC DNA]</scope>
    <source>
        <strain evidence="12">SpSt-418</strain>
    </source>
</reference>
<dbReference type="GO" id="GO:0015112">
    <property type="term" value="F:nitrate transmembrane transporter activity"/>
    <property type="evidence" value="ECO:0007669"/>
    <property type="project" value="InterPro"/>
</dbReference>
<dbReference type="PANTHER" id="PTHR42781">
    <property type="entry name" value="SPERMIDINE/PUTRESCINE IMPORT ATP-BINDING PROTEIN POTA"/>
    <property type="match status" value="1"/>
</dbReference>
<name>A0A7C3PJ77_9CYAN</name>
<keyword evidence="4" id="KW-1003">Cell membrane</keyword>
<comment type="similarity">
    <text evidence="2">Belongs to the ABC transporter superfamily. Nitrate/nitrite/cyanate uptake transporter (NitT) (TC 3.A.1.16) family.</text>
</comment>
<dbReference type="SMART" id="SM00382">
    <property type="entry name" value="AAA"/>
    <property type="match status" value="1"/>
</dbReference>
<evidence type="ECO:0000256" key="3">
    <source>
        <dbReference type="ARBA" id="ARBA00022448"/>
    </source>
</evidence>
<comment type="caution">
    <text evidence="12">The sequence shown here is derived from an EMBL/GenBank/DDBJ whole genome shotgun (WGS) entry which is preliminary data.</text>
</comment>
<keyword evidence="9" id="KW-0406">Ion transport</keyword>
<organism evidence="12">
    <name type="scientific">Oscillatoriales cyanobacterium SpSt-418</name>
    <dbReference type="NCBI Taxonomy" id="2282169"/>
    <lineage>
        <taxon>Bacteria</taxon>
        <taxon>Bacillati</taxon>
        <taxon>Cyanobacteriota</taxon>
        <taxon>Cyanophyceae</taxon>
        <taxon>Oscillatoriophycideae</taxon>
        <taxon>Oscillatoriales</taxon>
    </lineage>
</organism>
<dbReference type="CDD" id="cd03293">
    <property type="entry name" value="ABC_NrtD_SsuB_transporters"/>
    <property type="match status" value="1"/>
</dbReference>
<dbReference type="SUPFAM" id="SSF53850">
    <property type="entry name" value="Periplasmic binding protein-like II"/>
    <property type="match status" value="1"/>
</dbReference>
<dbReference type="InterPro" id="IPR005890">
    <property type="entry name" value="NO3_transporter_ATP-bd-like"/>
</dbReference>
<dbReference type="SUPFAM" id="SSF52540">
    <property type="entry name" value="P-loop containing nucleoside triphosphate hydrolases"/>
    <property type="match status" value="1"/>
</dbReference>
<evidence type="ECO:0000256" key="1">
    <source>
        <dbReference type="ARBA" id="ARBA00004417"/>
    </source>
</evidence>
<dbReference type="AlphaFoldDB" id="A0A7C3PJ77"/>
<sequence length="668" mass="74461">MSVFVEVDHIDKVFPLSNGDRYIALKGIDLKIKQGEFVSLIGHSGCGKSTLLNIIAGLDRPSVGGIVLEGREVKRPGPDRMVVFQNYSLLPWLTVRQNIALAVNKVMHNLPAGERRSIIEHHIDLVGLRHAADKKPGQLSGGMKQRVAIARALAIRPKVLLLDEPFGALDALTRGNLQEQLMKICEESQMTCVMVTHDVDEALLLSDRIVMMTNGPSARIGQILEVPIPRPRQRMEVVNHPSYYALRNEMIYFLNQQKRAKKQKLQKADAIARHGLEKINLELGFIPLTDCAPLIVAKEMGFFAKHGLEQVTLSREPSWKAIAEGVTSQRLDGAVMVAPMPLALSLGMGGQAPVPMVSGMVLARNGNAITLDRDVYETGVRSLTDLKDMIAQTADKVHTFGVVHPASMQNLLLRYWLASGGIDPDQDVSLATIPPPQMVSNLISNNIDGYCVGEPWNSRAVHEGLGVVMASTLELWSGHPEKVLGLREDWVNTYPQTAIALIKALLEACEFCDDRRNREEVLALLCRPEYVGTAPEYTRPGFIDAYNKGMGEEPKMHYRFNQFYVDQSTFPSPNEGLWMLTQLARWDITSFPKNWVEVLERNYRLDLYGEAARQLGLPDTEPERGTFQLFDGMIFDPNDPLGYLNRFTIRHATRVEEAILPDPATLPV</sequence>
<dbReference type="GO" id="GO:0005524">
    <property type="term" value="F:ATP binding"/>
    <property type="evidence" value="ECO:0007669"/>
    <property type="project" value="UniProtKB-KW"/>
</dbReference>
<keyword evidence="6" id="KW-0547">Nucleotide-binding</keyword>